<evidence type="ECO:0000313" key="10">
    <source>
        <dbReference type="Proteomes" id="UP000024404"/>
    </source>
</evidence>
<evidence type="ECO:0000313" key="9">
    <source>
        <dbReference type="EnsemblMetazoa" id="OVOC12253.1"/>
    </source>
</evidence>
<feature type="transmembrane region" description="Helical" evidence="8">
    <location>
        <begin position="865"/>
        <end position="882"/>
    </location>
</feature>
<name>A0A8R1TME5_ONCVO</name>
<keyword evidence="10" id="KW-1185">Reference proteome</keyword>
<evidence type="ECO:0000256" key="7">
    <source>
        <dbReference type="SAM" id="MobiDB-lite"/>
    </source>
</evidence>
<feature type="region of interest" description="Disordered" evidence="7">
    <location>
        <begin position="1107"/>
        <end position="1146"/>
    </location>
</feature>
<feature type="transmembrane region" description="Helical" evidence="8">
    <location>
        <begin position="823"/>
        <end position="844"/>
    </location>
</feature>
<proteinExistence type="inferred from homology"/>
<feature type="compositionally biased region" description="Basic and acidic residues" evidence="7">
    <location>
        <begin position="1128"/>
        <end position="1137"/>
    </location>
</feature>
<evidence type="ECO:0000256" key="3">
    <source>
        <dbReference type="ARBA" id="ARBA00022989"/>
    </source>
</evidence>
<dbReference type="PANTHER" id="PTHR10736:SF61">
    <property type="entry name" value="BESTROPHIN HOMOLOG 24"/>
    <property type="match status" value="1"/>
</dbReference>
<comment type="similarity">
    <text evidence="5">Belongs to the anion channel-forming bestrophin (TC 1.A.46) family. Calcium-sensitive chloride channel subfamily.</text>
</comment>
<keyword evidence="4 8" id="KW-0472">Membrane</keyword>
<organism evidence="9 10">
    <name type="scientific">Onchocerca volvulus</name>
    <dbReference type="NCBI Taxonomy" id="6282"/>
    <lineage>
        <taxon>Eukaryota</taxon>
        <taxon>Metazoa</taxon>
        <taxon>Ecdysozoa</taxon>
        <taxon>Nematoda</taxon>
        <taxon>Chromadorea</taxon>
        <taxon>Rhabditida</taxon>
        <taxon>Spirurina</taxon>
        <taxon>Spiruromorpha</taxon>
        <taxon>Filarioidea</taxon>
        <taxon>Onchocercidae</taxon>
        <taxon>Onchocerca</taxon>
    </lineage>
</organism>
<dbReference type="GO" id="GO:0005254">
    <property type="term" value="F:chloride channel activity"/>
    <property type="evidence" value="ECO:0007669"/>
    <property type="project" value="InterPro"/>
</dbReference>
<dbReference type="PANTHER" id="PTHR10736">
    <property type="entry name" value="BESTROPHIN"/>
    <property type="match status" value="1"/>
</dbReference>
<dbReference type="Pfam" id="PF01062">
    <property type="entry name" value="Bestrophin"/>
    <property type="match status" value="2"/>
</dbReference>
<protein>
    <recommendedName>
        <fullName evidence="11">Bestrophin homolog</fullName>
    </recommendedName>
</protein>
<evidence type="ECO:0000256" key="2">
    <source>
        <dbReference type="ARBA" id="ARBA00022692"/>
    </source>
</evidence>
<comment type="subcellular location">
    <subcellularLocation>
        <location evidence="1">Membrane</location>
    </subcellularLocation>
</comment>
<feature type="transmembrane region" description="Helical" evidence="8">
    <location>
        <begin position="271"/>
        <end position="288"/>
    </location>
</feature>
<feature type="transmembrane region" description="Helical" evidence="8">
    <location>
        <begin position="75"/>
        <end position="94"/>
    </location>
</feature>
<accession>A0A8R1TME5</accession>
<feature type="transmembrane region" description="Helical" evidence="8">
    <location>
        <begin position="36"/>
        <end position="54"/>
    </location>
</feature>
<dbReference type="Proteomes" id="UP000024404">
    <property type="component" value="Unassembled WGS sequence"/>
</dbReference>
<dbReference type="InterPro" id="IPR000615">
    <property type="entry name" value="Bestrophin"/>
</dbReference>
<evidence type="ECO:0000256" key="4">
    <source>
        <dbReference type="ARBA" id="ARBA00023136"/>
    </source>
</evidence>
<dbReference type="OMA" id="NTEFPEM"/>
<evidence type="ECO:0008006" key="11">
    <source>
        <dbReference type="Google" id="ProtNLM"/>
    </source>
</evidence>
<dbReference type="EnsemblMetazoa" id="OVOC12253.1">
    <property type="protein sequence ID" value="OVOC12253.1"/>
    <property type="gene ID" value="WBGene00249062"/>
</dbReference>
<evidence type="ECO:0000256" key="1">
    <source>
        <dbReference type="ARBA" id="ARBA00004370"/>
    </source>
</evidence>
<sequence length="1146" mass="133035">MTVPYNLDVSTSRPWTLFKLLFRWRGSIWKSVTLELLVWMVLFAVISVTYRVALTNEQISKFEQFIKYCDEKLDYIPLNFMLGFFVTIVLSRWINFFVNIGYIDNIALMTAAYVKGSDDRTRMLRRNIIRYCVLSQALVFRDISMRVRKRFPTIEALVAAGFMMKHEKEKYDAIQYRYAKYWMPFQWALSLCQEARNQQKISSDILLEKVGEEIKIFRTNLAILCNFDWVPLPIMYPQLIVLAVHTYFLVGAFARQYITSEKALNSSTVDIYFPIMTVIQFIFYMGWLKVAEAMLNPFGEDDDDFECNFLLDKNLTVGLTIVDIGCCKTPALLKDVFWSEAQIEPLYSAESARGEYRISGLTGSTANIRLADQNATIKMLPLLRGTENHSLISGFLRNSMRCSLRGGKTDHHGGIMNIVRQKFGRSASHSHFNTSPNGDDYGDKIDQNVEELSSLEKGYTKWMDNSGSRRSSLNRVFETMINESYDNPNVNLSDEDLPLTLKYISSATNHLGLSQVNMFNKLEDLEEESEEALSRKNTVTENILANHVNTVNSRNNDGKILTENVDGFFPTLIRQQSIPSNDKPIQTTEMTVKYNLAVSTSRPWTLFKLLFRWRGSVWKSVIFELAIWLILYFTIRIIYHKMLSPQQIRQVSIMIFEKIAHLLDEKLNLIPLDFVLGFFVTSVLNRWLKFFNNIGYIDNIALMTAAYVRGNDERSRKMRRNIVRYCVLSQALVFRDISMKVRKRFPTLDSVVAGGFMMLHEKAKLDELHYRYDKHWIPFQWALAICDDARQQQKIASDWLLQKVSEEIKRFRTNMANLYNYDWVPLPIMYAQIVVLGVHLYFFVCTISRQHIISDEAPNKSIMDAFFPFMSVLQFIFYMGWLKVAEAILNPFGEDDDDFECNFLLDKNLAVGLMIVDLGYNQPPEIEKDPFWDGPIEPLYTQQSMIIERHMNDITGSLAHIRLPEDKTVRMMPLPQMDSTRNPFNYLFRASSWSRSVNETDNINDKELLRNIHERRRFSLGDYFHFPFRSTLSARASHDSINFIGEPHHLEDVKEENEDTVHSRRTQSQLSHHPQIPFPMSFPTENGTLKQSSKILEELNVETLNATDSQSPLITEFDDENSVISEADIEKSDKKNEQANNDNNKS</sequence>
<reference evidence="10" key="1">
    <citation type="submission" date="2013-10" db="EMBL/GenBank/DDBJ databases">
        <title>Genome sequencing of Onchocerca volvulus.</title>
        <authorList>
            <person name="Cotton J."/>
            <person name="Tsai J."/>
            <person name="Stanley E."/>
            <person name="Tracey A."/>
            <person name="Holroyd N."/>
            <person name="Lustigman S."/>
            <person name="Berriman M."/>
        </authorList>
    </citation>
    <scope>NUCLEOTIDE SEQUENCE</scope>
</reference>
<evidence type="ECO:0000256" key="8">
    <source>
        <dbReference type="SAM" id="Phobius"/>
    </source>
</evidence>
<evidence type="ECO:0000256" key="6">
    <source>
        <dbReference type="SAM" id="Coils"/>
    </source>
</evidence>
<keyword evidence="3 8" id="KW-1133">Transmembrane helix</keyword>
<feature type="coiled-coil region" evidence="6">
    <location>
        <begin position="515"/>
        <end position="542"/>
    </location>
</feature>
<dbReference type="GO" id="GO:0016020">
    <property type="term" value="C:membrane"/>
    <property type="evidence" value="ECO:0007669"/>
    <property type="project" value="UniProtKB-SubCell"/>
</dbReference>
<feature type="transmembrane region" description="Helical" evidence="8">
    <location>
        <begin position="239"/>
        <end position="259"/>
    </location>
</feature>
<reference evidence="9" key="2">
    <citation type="submission" date="2022-06" db="UniProtKB">
        <authorList>
            <consortium name="EnsemblMetazoa"/>
        </authorList>
    </citation>
    <scope>IDENTIFICATION</scope>
</reference>
<dbReference type="InterPro" id="IPR021134">
    <property type="entry name" value="Bestrophin-like"/>
</dbReference>
<feature type="transmembrane region" description="Helical" evidence="8">
    <location>
        <begin position="722"/>
        <end position="738"/>
    </location>
</feature>
<feature type="region of interest" description="Disordered" evidence="7">
    <location>
        <begin position="1053"/>
        <end position="1084"/>
    </location>
</feature>
<keyword evidence="6" id="KW-0175">Coiled coil</keyword>
<dbReference type="AlphaFoldDB" id="A0A8R1TME5"/>
<keyword evidence="2 8" id="KW-0812">Transmembrane</keyword>
<feature type="transmembrane region" description="Helical" evidence="8">
    <location>
        <begin position="617"/>
        <end position="639"/>
    </location>
</feature>
<evidence type="ECO:0000256" key="5">
    <source>
        <dbReference type="ARBA" id="ARBA00034769"/>
    </source>
</evidence>
<dbReference type="EMBL" id="CMVM020000411">
    <property type="status" value="NOT_ANNOTATED_CDS"/>
    <property type="molecule type" value="Genomic_DNA"/>
</dbReference>